<evidence type="ECO:0000313" key="3">
    <source>
        <dbReference type="Proteomes" id="UP000667802"/>
    </source>
</evidence>
<comment type="caution">
    <text evidence="2">The sequence shown here is derived from an EMBL/GenBank/DDBJ whole genome shotgun (WGS) entry which is preliminary data.</text>
</comment>
<organism evidence="2 3">
    <name type="scientific">Aetokthonos hydrillicola Thurmond2011</name>
    <dbReference type="NCBI Taxonomy" id="2712845"/>
    <lineage>
        <taxon>Bacteria</taxon>
        <taxon>Bacillati</taxon>
        <taxon>Cyanobacteriota</taxon>
        <taxon>Cyanophyceae</taxon>
        <taxon>Nostocales</taxon>
        <taxon>Hapalosiphonaceae</taxon>
        <taxon>Aetokthonos</taxon>
    </lineage>
</organism>
<feature type="domain" description="NACHT N-terminal helical" evidence="1">
    <location>
        <begin position="6"/>
        <end position="55"/>
    </location>
</feature>
<protein>
    <recommendedName>
        <fullName evidence="1">NACHT N-terminal helical domain-containing protein</fullName>
    </recommendedName>
</protein>
<gene>
    <name evidence="2" type="ORF">G7B40_027695</name>
</gene>
<proteinExistence type="predicted"/>
<dbReference type="Pfam" id="PF22736">
    <property type="entry name" value="NNH5"/>
    <property type="match status" value="1"/>
</dbReference>
<dbReference type="Proteomes" id="UP000667802">
    <property type="component" value="Unassembled WGS sequence"/>
</dbReference>
<evidence type="ECO:0000313" key="2">
    <source>
        <dbReference type="EMBL" id="MDR9898316.1"/>
    </source>
</evidence>
<dbReference type="RefSeq" id="WP_208345155.1">
    <property type="nucleotide sequence ID" value="NZ_CAWQFN010000600.1"/>
</dbReference>
<reference evidence="3" key="1">
    <citation type="journal article" date="2021" name="Science">
        <title>Hunting the eagle killer: A cyanobacterial neurotoxin causes vacuolar myelinopathy.</title>
        <authorList>
            <person name="Breinlinger S."/>
            <person name="Phillips T.J."/>
            <person name="Haram B.N."/>
            <person name="Mares J."/>
            <person name="Martinez Yerena J.A."/>
            <person name="Hrouzek P."/>
            <person name="Sobotka R."/>
            <person name="Henderson W.M."/>
            <person name="Schmieder P."/>
            <person name="Williams S.M."/>
            <person name="Lauderdale J.D."/>
            <person name="Wilde H.D."/>
            <person name="Gerrin W."/>
            <person name="Kust A."/>
            <person name="Washington J.W."/>
            <person name="Wagner C."/>
            <person name="Geier B."/>
            <person name="Liebeke M."/>
            <person name="Enke H."/>
            <person name="Niedermeyer T.H.J."/>
            <person name="Wilde S.B."/>
        </authorList>
    </citation>
    <scope>NUCLEOTIDE SEQUENCE [LARGE SCALE GENOMIC DNA]</scope>
    <source>
        <strain evidence="3">Thurmond2011</strain>
    </source>
</reference>
<sequence>MNIINTVKGVFNAATPWITKKAKANETLIRLFQEWKIDLTKHPEQKFDIIYACAL</sequence>
<accession>A0AAP5IB81</accession>
<evidence type="ECO:0000259" key="1">
    <source>
        <dbReference type="Pfam" id="PF22736"/>
    </source>
</evidence>
<name>A0AAP5IB81_9CYAN</name>
<dbReference type="InterPro" id="IPR054610">
    <property type="entry name" value="NNH"/>
</dbReference>
<keyword evidence="3" id="KW-1185">Reference proteome</keyword>
<dbReference type="AlphaFoldDB" id="A0AAP5IB81"/>
<dbReference type="EMBL" id="JAALHA020000017">
    <property type="protein sequence ID" value="MDR9898316.1"/>
    <property type="molecule type" value="Genomic_DNA"/>
</dbReference>